<dbReference type="AlphaFoldDB" id="A0A644YYH6"/>
<accession>A0A644YYH6</accession>
<sequence length="199" mass="22033">MKDAKRTGVEALAPEKAAEAAALAALCMADNSYYALLYQGYSRAEMISLMRVRIERTLAYCAAQKGLFGATAGGRLAAYEYMVDYRRLRDENGALFRAIFSYGEAAGETPPLREIKHTLSGLLDEGRRITYVLGCGVAPWARRSASVLAAMAHFNKGLLRSEDVIAADFSNRALLSLCSRHGPFEIKELSGDYWFFLRR</sequence>
<comment type="caution">
    <text evidence="1">The sequence shown here is derived from an EMBL/GenBank/DDBJ whole genome shotgun (WGS) entry which is preliminary data.</text>
</comment>
<organism evidence="1">
    <name type="scientific">bioreactor metagenome</name>
    <dbReference type="NCBI Taxonomy" id="1076179"/>
    <lineage>
        <taxon>unclassified sequences</taxon>
        <taxon>metagenomes</taxon>
        <taxon>ecological metagenomes</taxon>
    </lineage>
</organism>
<name>A0A644YYH6_9ZZZZ</name>
<gene>
    <name evidence="1" type="ORF">SDC9_78078</name>
</gene>
<proteinExistence type="predicted"/>
<reference evidence="1" key="1">
    <citation type="submission" date="2019-08" db="EMBL/GenBank/DDBJ databases">
        <authorList>
            <person name="Kucharzyk K."/>
            <person name="Murdoch R.W."/>
            <person name="Higgins S."/>
            <person name="Loffler F."/>
        </authorList>
    </citation>
    <scope>NUCLEOTIDE SEQUENCE</scope>
</reference>
<dbReference type="EMBL" id="VSSQ01006098">
    <property type="protein sequence ID" value="MPM31523.1"/>
    <property type="molecule type" value="Genomic_DNA"/>
</dbReference>
<evidence type="ECO:0000313" key="1">
    <source>
        <dbReference type="EMBL" id="MPM31523.1"/>
    </source>
</evidence>
<protein>
    <submittedName>
        <fullName evidence="1">Uncharacterized protein</fullName>
    </submittedName>
</protein>